<evidence type="ECO:0000256" key="2">
    <source>
        <dbReference type="SAM" id="Phobius"/>
    </source>
</evidence>
<evidence type="ECO:0008006" key="5">
    <source>
        <dbReference type="Google" id="ProtNLM"/>
    </source>
</evidence>
<evidence type="ECO:0000313" key="3">
    <source>
        <dbReference type="EMBL" id="MBD1429790.1"/>
    </source>
</evidence>
<organism evidence="3 4">
    <name type="scientific">Sphingobacterium litopenaei</name>
    <dbReference type="NCBI Taxonomy" id="2763500"/>
    <lineage>
        <taxon>Bacteria</taxon>
        <taxon>Pseudomonadati</taxon>
        <taxon>Bacteroidota</taxon>
        <taxon>Sphingobacteriia</taxon>
        <taxon>Sphingobacteriales</taxon>
        <taxon>Sphingobacteriaceae</taxon>
        <taxon>Sphingobacterium</taxon>
    </lineage>
</organism>
<dbReference type="EMBL" id="JACOIJ010000015">
    <property type="protein sequence ID" value="MBD1429790.1"/>
    <property type="molecule type" value="Genomic_DNA"/>
</dbReference>
<reference evidence="3 4" key="1">
    <citation type="submission" date="2020-08" db="EMBL/GenBank/DDBJ databases">
        <title>Sphingobacterium sp. DN04309 isolated from aquaculture water.</title>
        <authorList>
            <person name="Zhang M."/>
        </authorList>
    </citation>
    <scope>NUCLEOTIDE SEQUENCE [LARGE SCALE GENOMIC DNA]</scope>
    <source>
        <strain evidence="3 4">DN04309</strain>
    </source>
</reference>
<feature type="transmembrane region" description="Helical" evidence="2">
    <location>
        <begin position="7"/>
        <end position="26"/>
    </location>
</feature>
<gene>
    <name evidence="3" type="ORF">H8B04_09420</name>
</gene>
<keyword evidence="2" id="KW-0812">Transmembrane</keyword>
<keyword evidence="4" id="KW-1185">Reference proteome</keyword>
<feature type="region of interest" description="Disordered" evidence="1">
    <location>
        <begin position="78"/>
        <end position="103"/>
    </location>
</feature>
<keyword evidence="2" id="KW-1133">Transmembrane helix</keyword>
<name>A0ABR7YEQ2_9SPHI</name>
<evidence type="ECO:0000313" key="4">
    <source>
        <dbReference type="Proteomes" id="UP000651271"/>
    </source>
</evidence>
<dbReference type="RefSeq" id="WP_190302198.1">
    <property type="nucleotide sequence ID" value="NZ_JACOIJ010000015.1"/>
</dbReference>
<accession>A0ABR7YEQ2</accession>
<evidence type="ECO:0000256" key="1">
    <source>
        <dbReference type="SAM" id="MobiDB-lite"/>
    </source>
</evidence>
<sequence>MKKSKSFALPMVAMVIAAFSISLMSFKSSNNQSYDWYNVSFNPSTSQHDVGSSTTAPGPSDDCNIGLTGDMCKIAVPQGVTPPSQVENDPDELIKQQAFQREE</sequence>
<proteinExistence type="predicted"/>
<dbReference type="Proteomes" id="UP000651271">
    <property type="component" value="Unassembled WGS sequence"/>
</dbReference>
<protein>
    <recommendedName>
        <fullName evidence="5">Secreted protein</fullName>
    </recommendedName>
</protein>
<comment type="caution">
    <text evidence="3">The sequence shown here is derived from an EMBL/GenBank/DDBJ whole genome shotgun (WGS) entry which is preliminary data.</text>
</comment>
<keyword evidence="2" id="KW-0472">Membrane</keyword>